<feature type="region of interest" description="Disordered" evidence="7">
    <location>
        <begin position="349"/>
        <end position="380"/>
    </location>
</feature>
<evidence type="ECO:0000256" key="2">
    <source>
        <dbReference type="ARBA" id="ARBA00007635"/>
    </source>
</evidence>
<evidence type="ECO:0000313" key="10">
    <source>
        <dbReference type="Proteomes" id="UP001346149"/>
    </source>
</evidence>
<gene>
    <name evidence="9" type="ORF">SAY86_027283</name>
</gene>
<evidence type="ECO:0000256" key="7">
    <source>
        <dbReference type="SAM" id="MobiDB-lite"/>
    </source>
</evidence>
<feature type="transmembrane region" description="Helical" evidence="6">
    <location>
        <begin position="308"/>
        <end position="326"/>
    </location>
</feature>
<dbReference type="InterPro" id="IPR000620">
    <property type="entry name" value="EamA_dom"/>
</dbReference>
<dbReference type="PANTHER" id="PTHR31218">
    <property type="entry name" value="WAT1-RELATED PROTEIN"/>
    <property type="match status" value="1"/>
</dbReference>
<feature type="transmembrane region" description="Helical" evidence="6">
    <location>
        <begin position="185"/>
        <end position="205"/>
    </location>
</feature>
<feature type="domain" description="EamA" evidence="8">
    <location>
        <begin position="9"/>
        <end position="149"/>
    </location>
</feature>
<keyword evidence="4 6" id="KW-1133">Transmembrane helix</keyword>
<evidence type="ECO:0000256" key="5">
    <source>
        <dbReference type="ARBA" id="ARBA00023136"/>
    </source>
</evidence>
<dbReference type="GO" id="GO:0022857">
    <property type="term" value="F:transmembrane transporter activity"/>
    <property type="evidence" value="ECO:0007669"/>
    <property type="project" value="InterPro"/>
</dbReference>
<reference evidence="9 10" key="1">
    <citation type="journal article" date="2023" name="Hortic Res">
        <title>Pangenome of water caltrop reveals structural variations and asymmetric subgenome divergence after allopolyploidization.</title>
        <authorList>
            <person name="Zhang X."/>
            <person name="Chen Y."/>
            <person name="Wang L."/>
            <person name="Yuan Y."/>
            <person name="Fang M."/>
            <person name="Shi L."/>
            <person name="Lu R."/>
            <person name="Comes H.P."/>
            <person name="Ma Y."/>
            <person name="Chen Y."/>
            <person name="Huang G."/>
            <person name="Zhou Y."/>
            <person name="Zheng Z."/>
            <person name="Qiu Y."/>
        </authorList>
    </citation>
    <scope>NUCLEOTIDE SEQUENCE [LARGE SCALE GENOMIC DNA]</scope>
    <source>
        <strain evidence="9">F231</strain>
    </source>
</reference>
<dbReference type="EMBL" id="JAXQNO010000021">
    <property type="protein sequence ID" value="KAK4769133.1"/>
    <property type="molecule type" value="Genomic_DNA"/>
</dbReference>
<feature type="transmembrane region" description="Helical" evidence="6">
    <location>
        <begin position="36"/>
        <end position="58"/>
    </location>
</feature>
<comment type="similarity">
    <text evidence="2 6">Belongs to the drug/metabolite transporter (DMT) superfamily. Plant drug/metabolite exporter (P-DME) (TC 2.A.7.4) family.</text>
</comment>
<dbReference type="Proteomes" id="UP001346149">
    <property type="component" value="Unassembled WGS sequence"/>
</dbReference>
<dbReference type="InterPro" id="IPR037185">
    <property type="entry name" value="EmrE-like"/>
</dbReference>
<dbReference type="GO" id="GO:0016020">
    <property type="term" value="C:membrane"/>
    <property type="evidence" value="ECO:0007669"/>
    <property type="project" value="UniProtKB-SubCell"/>
</dbReference>
<dbReference type="InterPro" id="IPR030184">
    <property type="entry name" value="WAT1-related"/>
</dbReference>
<dbReference type="Pfam" id="PF00892">
    <property type="entry name" value="EamA"/>
    <property type="match status" value="2"/>
</dbReference>
<comment type="subcellular location">
    <subcellularLocation>
        <location evidence="1 6">Membrane</location>
        <topology evidence="1 6">Multi-pass membrane protein</topology>
    </subcellularLocation>
</comment>
<feature type="domain" description="EamA" evidence="8">
    <location>
        <begin position="187"/>
        <end position="325"/>
    </location>
</feature>
<evidence type="ECO:0000313" key="9">
    <source>
        <dbReference type="EMBL" id="KAK4769133.1"/>
    </source>
</evidence>
<keyword evidence="10" id="KW-1185">Reference proteome</keyword>
<keyword evidence="3 6" id="KW-0812">Transmembrane</keyword>
<keyword evidence="5 6" id="KW-0472">Membrane</keyword>
<dbReference type="SUPFAM" id="SSF103481">
    <property type="entry name" value="Multidrug resistance efflux transporter EmrE"/>
    <property type="match status" value="2"/>
</dbReference>
<sequence length="380" mass="41067">MAMADMKPVVVMLMVQVAYAGVNIVYKLAANDGMNLRLVVAYRFLFAAAVVAPLAFFMERNKRPKITWMILLQAFFCGLLGGSLGQNLYLESLAMTSATYASAMANLIPGMTFVLAISFGLERLNWGTRAGKAKVVGTVLGICGAMLLTFYKGVELDIWSTNLDLMHRPKGAAGAALDRPETSRLLLGSMLAVLSCLSYALWLIVQAKMMETYPCQYSSTALMTFMASIQGVAFGLCTERDWSQWKLGWNVRLIAVSFSGIFGSAMSVTLIAWCARKRGALFTAVFNPLMLVLVAIAGSLFLNEKLHLGSVLGATLIVCGLYVVLWGKGKEHKMMSAVLLPSKVSIEPESQPTSVVITSTTDGSGIDHPKEHSADTNASN</sequence>
<feature type="transmembrane region" description="Helical" evidence="6">
    <location>
        <begin position="101"/>
        <end position="121"/>
    </location>
</feature>
<evidence type="ECO:0000259" key="8">
    <source>
        <dbReference type="Pfam" id="PF00892"/>
    </source>
</evidence>
<evidence type="ECO:0000256" key="6">
    <source>
        <dbReference type="RuleBase" id="RU363077"/>
    </source>
</evidence>
<evidence type="ECO:0000256" key="1">
    <source>
        <dbReference type="ARBA" id="ARBA00004141"/>
    </source>
</evidence>
<comment type="caution">
    <text evidence="9">The sequence shown here is derived from an EMBL/GenBank/DDBJ whole genome shotgun (WGS) entry which is preliminary data.</text>
</comment>
<feature type="transmembrane region" description="Helical" evidence="6">
    <location>
        <begin position="251"/>
        <end position="273"/>
    </location>
</feature>
<organism evidence="9 10">
    <name type="scientific">Trapa natans</name>
    <name type="common">Water chestnut</name>
    <dbReference type="NCBI Taxonomy" id="22666"/>
    <lineage>
        <taxon>Eukaryota</taxon>
        <taxon>Viridiplantae</taxon>
        <taxon>Streptophyta</taxon>
        <taxon>Embryophyta</taxon>
        <taxon>Tracheophyta</taxon>
        <taxon>Spermatophyta</taxon>
        <taxon>Magnoliopsida</taxon>
        <taxon>eudicotyledons</taxon>
        <taxon>Gunneridae</taxon>
        <taxon>Pentapetalae</taxon>
        <taxon>rosids</taxon>
        <taxon>malvids</taxon>
        <taxon>Myrtales</taxon>
        <taxon>Lythraceae</taxon>
        <taxon>Trapa</taxon>
    </lineage>
</organism>
<feature type="transmembrane region" description="Helical" evidence="6">
    <location>
        <begin position="217"/>
        <end position="236"/>
    </location>
</feature>
<protein>
    <recommendedName>
        <fullName evidence="6">WAT1-related protein</fullName>
    </recommendedName>
</protein>
<feature type="transmembrane region" description="Helical" evidence="6">
    <location>
        <begin position="133"/>
        <end position="151"/>
    </location>
</feature>
<feature type="compositionally biased region" description="Polar residues" evidence="7">
    <location>
        <begin position="349"/>
        <end position="363"/>
    </location>
</feature>
<evidence type="ECO:0000256" key="3">
    <source>
        <dbReference type="ARBA" id="ARBA00022692"/>
    </source>
</evidence>
<proteinExistence type="inferred from homology"/>
<feature type="transmembrane region" description="Helical" evidence="6">
    <location>
        <begin position="70"/>
        <end position="89"/>
    </location>
</feature>
<dbReference type="AlphaFoldDB" id="A0AAN7KQZ1"/>
<name>A0AAN7KQZ1_TRANT</name>
<feature type="transmembrane region" description="Helical" evidence="6">
    <location>
        <begin position="280"/>
        <end position="302"/>
    </location>
</feature>
<accession>A0AAN7KQZ1</accession>
<feature type="compositionally biased region" description="Basic and acidic residues" evidence="7">
    <location>
        <begin position="365"/>
        <end position="374"/>
    </location>
</feature>
<evidence type="ECO:0000256" key="4">
    <source>
        <dbReference type="ARBA" id="ARBA00022989"/>
    </source>
</evidence>